<evidence type="ECO:0000256" key="1">
    <source>
        <dbReference type="ARBA" id="ARBA00009254"/>
    </source>
</evidence>
<comment type="similarity">
    <text evidence="1 5">Belongs to the universal ribosomal protein uL29 family.</text>
</comment>
<accession>A0A0G0XUU3</accession>
<dbReference type="InterPro" id="IPR036049">
    <property type="entry name" value="Ribosomal_uL29_sf"/>
</dbReference>
<dbReference type="Proteomes" id="UP000034190">
    <property type="component" value="Unassembled WGS sequence"/>
</dbReference>
<dbReference type="GO" id="GO:1990904">
    <property type="term" value="C:ribonucleoprotein complex"/>
    <property type="evidence" value="ECO:0007669"/>
    <property type="project" value="UniProtKB-KW"/>
</dbReference>
<keyword evidence="2 5" id="KW-0689">Ribosomal protein</keyword>
<dbReference type="NCBIfam" id="TIGR00012">
    <property type="entry name" value="L29"/>
    <property type="match status" value="1"/>
</dbReference>
<name>A0A0G0XUU3_9BACT</name>
<evidence type="ECO:0000256" key="2">
    <source>
        <dbReference type="ARBA" id="ARBA00022980"/>
    </source>
</evidence>
<dbReference type="Gene3D" id="1.10.287.310">
    <property type="match status" value="1"/>
</dbReference>
<dbReference type="EMBL" id="LCAP01000003">
    <property type="protein sequence ID" value="KKR91662.1"/>
    <property type="molecule type" value="Genomic_DNA"/>
</dbReference>
<evidence type="ECO:0000256" key="5">
    <source>
        <dbReference type="HAMAP-Rule" id="MF_00374"/>
    </source>
</evidence>
<evidence type="ECO:0000256" key="3">
    <source>
        <dbReference type="ARBA" id="ARBA00023274"/>
    </source>
</evidence>
<gene>
    <name evidence="5" type="primary">rpmC</name>
    <name evidence="6" type="ORF">UU43_C0003G0030</name>
</gene>
<comment type="caution">
    <text evidence="6">The sequence shown here is derived from an EMBL/GenBank/DDBJ whole genome shotgun (WGS) entry which is preliminary data.</text>
</comment>
<dbReference type="AlphaFoldDB" id="A0A0G0XUU3"/>
<proteinExistence type="inferred from homology"/>
<sequence length="63" mass="7551">MELKELKLKTAKELKQILNEFRDKLRDLRFKDANKQLKNIREIRSIKKTIARILTLLSGKENK</sequence>
<evidence type="ECO:0000256" key="4">
    <source>
        <dbReference type="ARBA" id="ARBA00035204"/>
    </source>
</evidence>
<dbReference type="InterPro" id="IPR001854">
    <property type="entry name" value="Ribosomal_uL29"/>
</dbReference>
<protein>
    <recommendedName>
        <fullName evidence="4 5">Large ribosomal subunit protein uL29</fullName>
    </recommendedName>
</protein>
<dbReference type="SUPFAM" id="SSF46561">
    <property type="entry name" value="Ribosomal protein L29 (L29p)"/>
    <property type="match status" value="1"/>
</dbReference>
<keyword evidence="3 5" id="KW-0687">Ribonucleoprotein</keyword>
<organism evidence="6 7">
    <name type="scientific">Candidatus Falkowbacteria bacterium GW2011_GWA2_41_14</name>
    <dbReference type="NCBI Taxonomy" id="1618635"/>
    <lineage>
        <taxon>Bacteria</taxon>
        <taxon>Candidatus Falkowiibacteriota</taxon>
    </lineage>
</organism>
<evidence type="ECO:0000313" key="6">
    <source>
        <dbReference type="EMBL" id="KKR91662.1"/>
    </source>
</evidence>
<dbReference type="GO" id="GO:0005840">
    <property type="term" value="C:ribosome"/>
    <property type="evidence" value="ECO:0007669"/>
    <property type="project" value="UniProtKB-KW"/>
</dbReference>
<dbReference type="GO" id="GO:0006412">
    <property type="term" value="P:translation"/>
    <property type="evidence" value="ECO:0007669"/>
    <property type="project" value="UniProtKB-UniRule"/>
</dbReference>
<reference evidence="6 7" key="1">
    <citation type="journal article" date="2015" name="Nature">
        <title>rRNA introns, odd ribosomes, and small enigmatic genomes across a large radiation of phyla.</title>
        <authorList>
            <person name="Brown C.T."/>
            <person name="Hug L.A."/>
            <person name="Thomas B.C."/>
            <person name="Sharon I."/>
            <person name="Castelle C.J."/>
            <person name="Singh A."/>
            <person name="Wilkins M.J."/>
            <person name="Williams K.H."/>
            <person name="Banfield J.F."/>
        </authorList>
    </citation>
    <scope>NUCLEOTIDE SEQUENCE [LARGE SCALE GENOMIC DNA]</scope>
</reference>
<dbReference type="HAMAP" id="MF_00374">
    <property type="entry name" value="Ribosomal_uL29"/>
    <property type="match status" value="1"/>
</dbReference>
<dbReference type="GO" id="GO:0003735">
    <property type="term" value="F:structural constituent of ribosome"/>
    <property type="evidence" value="ECO:0007669"/>
    <property type="project" value="InterPro"/>
</dbReference>
<dbReference type="Pfam" id="PF00831">
    <property type="entry name" value="Ribosomal_L29"/>
    <property type="match status" value="1"/>
</dbReference>
<evidence type="ECO:0000313" key="7">
    <source>
        <dbReference type="Proteomes" id="UP000034190"/>
    </source>
</evidence>